<dbReference type="InterPro" id="IPR033494">
    <property type="entry name" value="NUDE"/>
</dbReference>
<dbReference type="GO" id="GO:0007020">
    <property type="term" value="P:microtubule nucleation"/>
    <property type="evidence" value="ECO:0007669"/>
    <property type="project" value="TreeGrafter"/>
</dbReference>
<dbReference type="GO" id="GO:0000776">
    <property type="term" value="C:kinetochore"/>
    <property type="evidence" value="ECO:0007669"/>
    <property type="project" value="TreeGrafter"/>
</dbReference>
<keyword evidence="5" id="KW-0493">Microtubule</keyword>
<keyword evidence="7" id="KW-0206">Cytoskeleton</keyword>
<evidence type="ECO:0000256" key="3">
    <source>
        <dbReference type="ARBA" id="ARBA00007429"/>
    </source>
</evidence>
<name>A0A7R9BVC3_9CRUS</name>
<accession>A0A7R9BVC3</accession>
<comment type="similarity">
    <text evidence="3">Belongs to the nudE family.</text>
</comment>
<sequence length="113" mass="12637">MNLEMERNAILEVELGEKDRLSEMVQRLKDEVRDLRSELQVKATGNETERKPPFSPTGVRCVCGAMQPTTATQETKLPKPLLSQDIARMNGKLPEPDTAPTKGTHMLSYLISV</sequence>
<dbReference type="GO" id="GO:0007059">
    <property type="term" value="P:chromosome segregation"/>
    <property type="evidence" value="ECO:0007669"/>
    <property type="project" value="TreeGrafter"/>
</dbReference>
<dbReference type="EMBL" id="OA885316">
    <property type="protein sequence ID" value="CAD7281910.1"/>
    <property type="molecule type" value="Genomic_DNA"/>
</dbReference>
<dbReference type="AlphaFoldDB" id="A0A7R9BVC3"/>
<dbReference type="Pfam" id="PF04880">
    <property type="entry name" value="NUDE_C"/>
    <property type="match status" value="1"/>
</dbReference>
<dbReference type="GO" id="GO:0005871">
    <property type="term" value="C:kinesin complex"/>
    <property type="evidence" value="ECO:0007669"/>
    <property type="project" value="TreeGrafter"/>
</dbReference>
<dbReference type="GO" id="GO:0005874">
    <property type="term" value="C:microtubule"/>
    <property type="evidence" value="ECO:0007669"/>
    <property type="project" value="UniProtKB-KW"/>
</dbReference>
<organism evidence="10">
    <name type="scientific">Notodromas monacha</name>
    <dbReference type="NCBI Taxonomy" id="399045"/>
    <lineage>
        <taxon>Eukaryota</taxon>
        <taxon>Metazoa</taxon>
        <taxon>Ecdysozoa</taxon>
        <taxon>Arthropoda</taxon>
        <taxon>Crustacea</taxon>
        <taxon>Oligostraca</taxon>
        <taxon>Ostracoda</taxon>
        <taxon>Podocopa</taxon>
        <taxon>Podocopida</taxon>
        <taxon>Cypridocopina</taxon>
        <taxon>Cypridoidea</taxon>
        <taxon>Cyprididae</taxon>
        <taxon>Notodromas</taxon>
    </lineage>
</organism>
<evidence type="ECO:0000256" key="1">
    <source>
        <dbReference type="ARBA" id="ARBA00004186"/>
    </source>
</evidence>
<evidence type="ECO:0000256" key="8">
    <source>
        <dbReference type="SAM" id="Coils"/>
    </source>
</evidence>
<dbReference type="OrthoDB" id="5877028at2759"/>
<dbReference type="GO" id="GO:0005819">
    <property type="term" value="C:spindle"/>
    <property type="evidence" value="ECO:0007669"/>
    <property type="project" value="UniProtKB-SubCell"/>
</dbReference>
<dbReference type="GO" id="GO:0000132">
    <property type="term" value="P:establishment of mitotic spindle orientation"/>
    <property type="evidence" value="ECO:0007669"/>
    <property type="project" value="TreeGrafter"/>
</dbReference>
<dbReference type="EMBL" id="CAJPEX010003279">
    <property type="protein sequence ID" value="CAG0922062.1"/>
    <property type="molecule type" value="Genomic_DNA"/>
</dbReference>
<dbReference type="GO" id="GO:0007100">
    <property type="term" value="P:mitotic centrosome separation"/>
    <property type="evidence" value="ECO:0007669"/>
    <property type="project" value="TreeGrafter"/>
</dbReference>
<dbReference type="GO" id="GO:0005813">
    <property type="term" value="C:centrosome"/>
    <property type="evidence" value="ECO:0007669"/>
    <property type="project" value="UniProtKB-SubCell"/>
</dbReference>
<feature type="coiled-coil region" evidence="8">
    <location>
        <begin position="11"/>
        <end position="38"/>
    </location>
</feature>
<evidence type="ECO:0000256" key="7">
    <source>
        <dbReference type="ARBA" id="ARBA00023212"/>
    </source>
</evidence>
<evidence type="ECO:0000256" key="4">
    <source>
        <dbReference type="ARBA" id="ARBA00022490"/>
    </source>
</evidence>
<gene>
    <name evidence="10" type="ORF">NMOB1V02_LOCUS9545</name>
</gene>
<evidence type="ECO:0000259" key="9">
    <source>
        <dbReference type="Pfam" id="PF04880"/>
    </source>
</evidence>
<reference evidence="10" key="1">
    <citation type="submission" date="2020-11" db="EMBL/GenBank/DDBJ databases">
        <authorList>
            <person name="Tran Van P."/>
        </authorList>
    </citation>
    <scope>NUCLEOTIDE SEQUENCE</scope>
</reference>
<feature type="domain" description="NUDE" evidence="9">
    <location>
        <begin position="1"/>
        <end position="71"/>
    </location>
</feature>
<keyword evidence="6 8" id="KW-0175">Coiled coil</keyword>
<dbReference type="PANTHER" id="PTHR10921">
    <property type="entry name" value="NUCLEAR DISTRIBUTION PROTEIN NUDE HOMOLOG 1"/>
    <property type="match status" value="1"/>
</dbReference>
<evidence type="ECO:0000313" key="10">
    <source>
        <dbReference type="EMBL" id="CAD7281910.1"/>
    </source>
</evidence>
<proteinExistence type="inferred from homology"/>
<keyword evidence="11" id="KW-1185">Reference proteome</keyword>
<keyword evidence="4" id="KW-0963">Cytoplasm</keyword>
<evidence type="ECO:0000256" key="5">
    <source>
        <dbReference type="ARBA" id="ARBA00022701"/>
    </source>
</evidence>
<dbReference type="GO" id="GO:0047496">
    <property type="term" value="P:vesicle transport along microtubule"/>
    <property type="evidence" value="ECO:0007669"/>
    <property type="project" value="TreeGrafter"/>
</dbReference>
<evidence type="ECO:0000313" key="11">
    <source>
        <dbReference type="Proteomes" id="UP000678499"/>
    </source>
</evidence>
<dbReference type="PANTHER" id="PTHR10921:SF1">
    <property type="entry name" value="NUCLEAR DISTRIBUTION PROTEIN NUDE HOMOLOG"/>
    <property type="match status" value="1"/>
</dbReference>
<comment type="subcellular location">
    <subcellularLocation>
        <location evidence="2">Cytoplasm</location>
        <location evidence="2">Cytoskeleton</location>
        <location evidence="2">Microtubule organizing center</location>
        <location evidence="2">Centrosome</location>
    </subcellularLocation>
    <subcellularLocation>
        <location evidence="1">Cytoplasm</location>
        <location evidence="1">Cytoskeleton</location>
        <location evidence="1">Spindle</location>
    </subcellularLocation>
</comment>
<dbReference type="GO" id="GO:0051642">
    <property type="term" value="P:centrosome localization"/>
    <property type="evidence" value="ECO:0007669"/>
    <property type="project" value="TreeGrafter"/>
</dbReference>
<dbReference type="GO" id="GO:0008017">
    <property type="term" value="F:microtubule binding"/>
    <property type="evidence" value="ECO:0007669"/>
    <property type="project" value="InterPro"/>
</dbReference>
<evidence type="ECO:0000256" key="2">
    <source>
        <dbReference type="ARBA" id="ARBA00004300"/>
    </source>
</evidence>
<dbReference type="InterPro" id="IPR006964">
    <property type="entry name" value="NUDE_dom"/>
</dbReference>
<evidence type="ECO:0000256" key="6">
    <source>
        <dbReference type="ARBA" id="ARBA00023054"/>
    </source>
</evidence>
<protein>
    <recommendedName>
        <fullName evidence="9">NUDE domain-containing protein</fullName>
    </recommendedName>
</protein>
<dbReference type="Proteomes" id="UP000678499">
    <property type="component" value="Unassembled WGS sequence"/>
</dbReference>